<accession>A0A109V0L9</accession>
<dbReference type="OrthoDB" id="194386at2759"/>
<sequence length="326" mass="36739">MEAEFYNKLHRRFPIAEIPALISDLGALELHSERFIENFEIICTRNPYYAKKLLKWMIDAPIDKYVTISQDNLDDEHLLEWIYPRYVDLLPVGPPSPTTKDIIRYQFGPPPMPSVDILETPNLLSALGTTGFRTWEAALYLSYYLCSEAGNPVYRNATILELGAGTGMVSLTWLKLHPESSVYVTDGDATLLETQLRENFVINGFEPAKTPRISLRRLLWNVDQPPQNDIVLAADVAYDSKLLPDLCSCLATSLTESGTQYALVAASVRNEATVIAFQEQCNQLGIAYTIIKSTENEDSYTRGFFAQCMTGPLLAPIRIYRLNLRS</sequence>
<dbReference type="InterPro" id="IPR019410">
    <property type="entry name" value="Methyltransf_16"/>
</dbReference>
<dbReference type="GO" id="GO:0008757">
    <property type="term" value="F:S-adenosylmethionine-dependent methyltransferase activity"/>
    <property type="evidence" value="ECO:0007669"/>
    <property type="project" value="UniProtKB-ARBA"/>
</dbReference>
<evidence type="ECO:0000313" key="3">
    <source>
        <dbReference type="Proteomes" id="UP000243052"/>
    </source>
</evidence>
<dbReference type="GO" id="GO:0005737">
    <property type="term" value="C:cytoplasm"/>
    <property type="evidence" value="ECO:0007669"/>
    <property type="project" value="TreeGrafter"/>
</dbReference>
<dbReference type="Gene3D" id="3.40.50.150">
    <property type="entry name" value="Vaccinia Virus protein VP39"/>
    <property type="match status" value="1"/>
</dbReference>
<evidence type="ECO:0000313" key="2">
    <source>
        <dbReference type="EMBL" id="AMD22098.1"/>
    </source>
</evidence>
<dbReference type="Proteomes" id="UP000243052">
    <property type="component" value="Chromosome vii"/>
</dbReference>
<gene>
    <name evidence="2" type="ORF">AW171_hschr74109</name>
</gene>
<keyword evidence="1" id="KW-0808">Transferase</keyword>
<name>A0A109V0L9_9SACH</name>
<reference evidence="2 3" key="1">
    <citation type="submission" date="2016-01" db="EMBL/GenBank/DDBJ databases">
        <title>Genome sequence of the yeast Holleya sinecauda.</title>
        <authorList>
            <person name="Dietrich F.S."/>
        </authorList>
    </citation>
    <scope>NUCLEOTIDE SEQUENCE [LARGE SCALE GENOMIC DNA]</scope>
    <source>
        <strain evidence="2 3">ATCC 58844</strain>
    </source>
</reference>
<dbReference type="EMBL" id="CP014247">
    <property type="protein sequence ID" value="AMD22098.1"/>
    <property type="molecule type" value="Genomic_DNA"/>
</dbReference>
<dbReference type="SUPFAM" id="SSF53335">
    <property type="entry name" value="S-adenosyl-L-methionine-dependent methyltransferases"/>
    <property type="match status" value="1"/>
</dbReference>
<keyword evidence="3" id="KW-1185">Reference proteome</keyword>
<dbReference type="PANTHER" id="PTHR14614">
    <property type="entry name" value="HEPATOCELLULAR CARCINOMA-ASSOCIATED ANTIGEN"/>
    <property type="match status" value="1"/>
</dbReference>
<dbReference type="STRING" id="45286.A0A109V0L9"/>
<dbReference type="Pfam" id="PF10294">
    <property type="entry name" value="Methyltransf_16"/>
    <property type="match status" value="1"/>
</dbReference>
<evidence type="ECO:0000256" key="1">
    <source>
        <dbReference type="ARBA" id="ARBA00022679"/>
    </source>
</evidence>
<dbReference type="RefSeq" id="XP_017989094.1">
    <property type="nucleotide sequence ID" value="XM_018133743.1"/>
</dbReference>
<dbReference type="PANTHER" id="PTHR14614:SF130">
    <property type="entry name" value="PROTEIN-LYSINE N-METHYLTRANSFERASE EEF2KMT"/>
    <property type="match status" value="1"/>
</dbReference>
<proteinExistence type="predicted"/>
<dbReference type="InterPro" id="IPR029063">
    <property type="entry name" value="SAM-dependent_MTases_sf"/>
</dbReference>
<organism evidence="2 3">
    <name type="scientific">Eremothecium sinecaudum</name>
    <dbReference type="NCBI Taxonomy" id="45286"/>
    <lineage>
        <taxon>Eukaryota</taxon>
        <taxon>Fungi</taxon>
        <taxon>Dikarya</taxon>
        <taxon>Ascomycota</taxon>
        <taxon>Saccharomycotina</taxon>
        <taxon>Saccharomycetes</taxon>
        <taxon>Saccharomycetales</taxon>
        <taxon>Saccharomycetaceae</taxon>
        <taxon>Eremothecium</taxon>
    </lineage>
</organism>
<protein>
    <submittedName>
        <fullName evidence="2">HGL242Cp</fullName>
    </submittedName>
</protein>
<dbReference type="AlphaFoldDB" id="A0A109V0L9"/>
<dbReference type="GeneID" id="28725429"/>